<sequence>MANPTGISYTHSESHSRKVTVSHLVKPSAAAPILLPASQVERLSMHVQEVALIRHARSNTLGGLVFVCWEALVTHDNEVQFIWSKPNTSFIKWLFLYIRSAGILGQIFNVFVTTQYPLSSAQCVYWFTVKCVIGQAMMSAFETVLILRVYALYGRSYRVAAAMLFFILAEITITSTAVWDMMPTLDFGPTCFTVLPHKATTYYMAGALSTQLAIVTLTLHKSSTTGTSLSRWSNNALSAIIKRDGTAACGTVFAVWTSYYEGLLIYSEKHDYSRPAPRSSSGMYTISSFRRVAWRGGHGQYMLHGSLSRYWKLSGFSRSAPHGRRHYSCNLTPPIVVNRVPPPSHSPKVCMRTLQRHLM</sequence>
<dbReference type="Proteomes" id="UP000076532">
    <property type="component" value="Unassembled WGS sequence"/>
</dbReference>
<evidence type="ECO:0000259" key="2">
    <source>
        <dbReference type="Pfam" id="PF20151"/>
    </source>
</evidence>
<dbReference type="InterPro" id="IPR045340">
    <property type="entry name" value="DUF6533"/>
</dbReference>
<evidence type="ECO:0000313" key="3">
    <source>
        <dbReference type="EMBL" id="KZP09868.1"/>
    </source>
</evidence>
<keyword evidence="1" id="KW-0812">Transmembrane</keyword>
<dbReference type="STRING" id="436010.A0A165YSG1"/>
<name>A0A165YSG1_9AGAM</name>
<reference evidence="3 4" key="1">
    <citation type="journal article" date="2016" name="Mol. Biol. Evol.">
        <title>Comparative Genomics of Early-Diverging Mushroom-Forming Fungi Provides Insights into the Origins of Lignocellulose Decay Capabilities.</title>
        <authorList>
            <person name="Nagy L.G."/>
            <person name="Riley R."/>
            <person name="Tritt A."/>
            <person name="Adam C."/>
            <person name="Daum C."/>
            <person name="Floudas D."/>
            <person name="Sun H."/>
            <person name="Yadav J.S."/>
            <person name="Pangilinan J."/>
            <person name="Larsson K.H."/>
            <person name="Matsuura K."/>
            <person name="Barry K."/>
            <person name="Labutti K."/>
            <person name="Kuo R."/>
            <person name="Ohm R.A."/>
            <person name="Bhattacharya S.S."/>
            <person name="Shirouzu T."/>
            <person name="Yoshinaga Y."/>
            <person name="Martin F.M."/>
            <person name="Grigoriev I.V."/>
            <person name="Hibbett D.S."/>
        </authorList>
    </citation>
    <scope>NUCLEOTIDE SEQUENCE [LARGE SCALE GENOMIC DNA]</scope>
    <source>
        <strain evidence="3 4">CBS 109695</strain>
    </source>
</reference>
<keyword evidence="4" id="KW-1185">Reference proteome</keyword>
<dbReference type="Pfam" id="PF20151">
    <property type="entry name" value="DUF6533"/>
    <property type="match status" value="1"/>
</dbReference>
<gene>
    <name evidence="3" type="ORF">FIBSPDRAFT_963632</name>
</gene>
<feature type="transmembrane region" description="Helical" evidence="1">
    <location>
        <begin position="124"/>
        <end position="147"/>
    </location>
</feature>
<evidence type="ECO:0000256" key="1">
    <source>
        <dbReference type="SAM" id="Phobius"/>
    </source>
</evidence>
<dbReference type="AlphaFoldDB" id="A0A165YSG1"/>
<protein>
    <recommendedName>
        <fullName evidence="2">DUF6533 domain-containing protein</fullName>
    </recommendedName>
</protein>
<keyword evidence="1" id="KW-0472">Membrane</keyword>
<proteinExistence type="predicted"/>
<evidence type="ECO:0000313" key="4">
    <source>
        <dbReference type="Proteomes" id="UP000076532"/>
    </source>
</evidence>
<feature type="transmembrane region" description="Helical" evidence="1">
    <location>
        <begin position="93"/>
        <end position="112"/>
    </location>
</feature>
<organism evidence="3 4">
    <name type="scientific">Athelia psychrophila</name>
    <dbReference type="NCBI Taxonomy" id="1759441"/>
    <lineage>
        <taxon>Eukaryota</taxon>
        <taxon>Fungi</taxon>
        <taxon>Dikarya</taxon>
        <taxon>Basidiomycota</taxon>
        <taxon>Agaricomycotina</taxon>
        <taxon>Agaricomycetes</taxon>
        <taxon>Agaricomycetidae</taxon>
        <taxon>Atheliales</taxon>
        <taxon>Atheliaceae</taxon>
        <taxon>Athelia</taxon>
    </lineage>
</organism>
<feature type="transmembrane region" description="Helical" evidence="1">
    <location>
        <begin position="199"/>
        <end position="219"/>
    </location>
</feature>
<feature type="domain" description="DUF6533" evidence="2">
    <location>
        <begin position="61"/>
        <end position="104"/>
    </location>
</feature>
<feature type="transmembrane region" description="Helical" evidence="1">
    <location>
        <begin position="159"/>
        <end position="179"/>
    </location>
</feature>
<keyword evidence="1" id="KW-1133">Transmembrane helix</keyword>
<dbReference type="EMBL" id="KV417691">
    <property type="protein sequence ID" value="KZP09868.1"/>
    <property type="molecule type" value="Genomic_DNA"/>
</dbReference>
<accession>A0A165YSG1</accession>